<comment type="caution">
    <text evidence="1">The sequence shown here is derived from an EMBL/GenBank/DDBJ whole genome shotgun (WGS) entry which is preliminary data.</text>
</comment>
<evidence type="ECO:0000313" key="2">
    <source>
        <dbReference type="Proteomes" id="UP000231134"/>
    </source>
</evidence>
<dbReference type="EMBL" id="PGEX01000001">
    <property type="protein sequence ID" value="PJJ40518.1"/>
    <property type="molecule type" value="Genomic_DNA"/>
</dbReference>
<gene>
    <name evidence="1" type="ORF">BGX16_0445</name>
</gene>
<organism evidence="1 2">
    <name type="scientific">Hallerella succinigenes</name>
    <dbReference type="NCBI Taxonomy" id="1896222"/>
    <lineage>
        <taxon>Bacteria</taxon>
        <taxon>Pseudomonadati</taxon>
        <taxon>Fibrobacterota</taxon>
        <taxon>Fibrobacteria</taxon>
        <taxon>Fibrobacterales</taxon>
        <taxon>Fibrobacteraceae</taxon>
        <taxon>Hallerella</taxon>
    </lineage>
</organism>
<dbReference type="Proteomes" id="UP000231134">
    <property type="component" value="Unassembled WGS sequence"/>
</dbReference>
<reference evidence="1 2" key="1">
    <citation type="submission" date="2017-11" db="EMBL/GenBank/DDBJ databases">
        <title>Animal gut microbial communities from fecal samples from Wisconsin, USA.</title>
        <authorList>
            <person name="Neumann A."/>
        </authorList>
    </citation>
    <scope>NUCLEOTIDE SEQUENCE [LARGE SCALE GENOMIC DNA]</scope>
    <source>
        <strain evidence="1 2">UWS3</strain>
    </source>
</reference>
<sequence length="172" mass="20219">MVWPQTESYWERNLKFKCNLYLIRGKEPNQRKCRFYCGMTRAQQGVYKRFQNTNHPIKSMELRDGLEIWVGCLSNIRRSASFEDHVFLCEKIITSVMTQIELDPNEIKNATNFSAPDTNVYVINEWCSPDGRKWDKIKGKDVPQVIPDVIAFNAVTHAVYYTERLTNKTEMK</sequence>
<dbReference type="AlphaFoldDB" id="A0A2M9A4D6"/>
<proteinExistence type="predicted"/>
<accession>A0A2M9A4D6</accession>
<protein>
    <submittedName>
        <fullName evidence="1">Uncharacterized protein</fullName>
    </submittedName>
</protein>
<keyword evidence="2" id="KW-1185">Reference proteome</keyword>
<name>A0A2M9A4D6_9BACT</name>
<evidence type="ECO:0000313" key="1">
    <source>
        <dbReference type="EMBL" id="PJJ40518.1"/>
    </source>
</evidence>